<evidence type="ECO:0000256" key="1">
    <source>
        <dbReference type="SAM" id="SignalP"/>
    </source>
</evidence>
<evidence type="ECO:0000313" key="3">
    <source>
        <dbReference type="Proteomes" id="UP001265259"/>
    </source>
</evidence>
<dbReference type="RefSeq" id="WP_311688751.1">
    <property type="nucleotide sequence ID" value="NZ_JAVRHL010000001.1"/>
</dbReference>
<reference evidence="2 3" key="1">
    <citation type="submission" date="2023-09" db="EMBL/GenBank/DDBJ databases">
        <authorList>
            <person name="Rey-Velasco X."/>
        </authorList>
    </citation>
    <scope>NUCLEOTIDE SEQUENCE [LARGE SCALE GENOMIC DNA]</scope>
    <source>
        <strain evidence="2 3">F158</strain>
    </source>
</reference>
<feature type="chain" id="PRO_5045213411" evidence="1">
    <location>
        <begin position="24"/>
        <end position="356"/>
    </location>
</feature>
<dbReference type="InterPro" id="IPR008311">
    <property type="entry name" value="UCP028101"/>
</dbReference>
<comment type="caution">
    <text evidence="2">The sequence shown here is derived from an EMBL/GenBank/DDBJ whole genome shotgun (WGS) entry which is preliminary data.</text>
</comment>
<feature type="signal peptide" evidence="1">
    <location>
        <begin position="1"/>
        <end position="23"/>
    </location>
</feature>
<dbReference type="PROSITE" id="PS51318">
    <property type="entry name" value="TAT"/>
    <property type="match status" value="1"/>
</dbReference>
<dbReference type="InterPro" id="IPR006311">
    <property type="entry name" value="TAT_signal"/>
</dbReference>
<evidence type="ECO:0000313" key="2">
    <source>
        <dbReference type="EMBL" id="MDT0681230.1"/>
    </source>
</evidence>
<accession>A0ABU3DBZ5</accession>
<dbReference type="SUPFAM" id="SSF50969">
    <property type="entry name" value="YVTN repeat-like/Quinoprotein amine dehydrogenase"/>
    <property type="match status" value="1"/>
</dbReference>
<protein>
    <submittedName>
        <fullName evidence="2">DUF1513 domain-containing protein</fullName>
    </submittedName>
</protein>
<keyword evidence="1" id="KW-0732">Signal</keyword>
<keyword evidence="3" id="KW-1185">Reference proteome</keyword>
<dbReference type="Pfam" id="PF07433">
    <property type="entry name" value="DUF1513"/>
    <property type="match status" value="1"/>
</dbReference>
<sequence length="356" mass="36908">MTTRRTFMASLLAAAAAPKLTWAEAGNPAYLGAAREADGGFALFGLSADGADLFRISLPGRGHAAAAHPVRPEAVAFARRPGTFALVIDCARGRLAARLEAPEGRHFYGHGAFLHGGEVLATTENHIESGEGRIGFWAASEGYARIGEVASGGIGPHEVRTMPDGRTLAVANGGILTRPETGRDKLNIPQMAPNLAYAGEDGVLETVSLDPDLHLDSIRHLAVSAEGRVAFAMQWQGEAMDGVPLLGLHFRGEAPQLLEAGFAEQVAMEGYAGSVAISGERVAITSPRGGRVHVFGLNGELAGILRRSDVCGIAPAPAGFVASDGLGGLLSLDTAAAVRPLAHAARSWDNHLVALG</sequence>
<dbReference type="Proteomes" id="UP001265259">
    <property type="component" value="Unassembled WGS sequence"/>
</dbReference>
<organism evidence="2 3">
    <name type="scientific">Tropicimonas omnivorans</name>
    <dbReference type="NCBI Taxonomy" id="3075590"/>
    <lineage>
        <taxon>Bacteria</taxon>
        <taxon>Pseudomonadati</taxon>
        <taxon>Pseudomonadota</taxon>
        <taxon>Alphaproteobacteria</taxon>
        <taxon>Rhodobacterales</taxon>
        <taxon>Roseobacteraceae</taxon>
        <taxon>Tropicimonas</taxon>
    </lineage>
</organism>
<dbReference type="EMBL" id="JAVRHL010000001">
    <property type="protein sequence ID" value="MDT0681230.1"/>
    <property type="molecule type" value="Genomic_DNA"/>
</dbReference>
<gene>
    <name evidence="2" type="ORF">RM543_00925</name>
</gene>
<name>A0ABU3DBZ5_9RHOB</name>
<dbReference type="PIRSF" id="PIRSF028101">
    <property type="entry name" value="UCP028101"/>
    <property type="match status" value="1"/>
</dbReference>
<dbReference type="InterPro" id="IPR011044">
    <property type="entry name" value="Quino_amine_DH_bsu"/>
</dbReference>
<proteinExistence type="predicted"/>